<gene>
    <name evidence="1" type="ORF">EV668_0866</name>
</gene>
<keyword evidence="2" id="KW-1185">Reference proteome</keyword>
<sequence length="606" mass="64512">MLARVSVRLRPFGFAAALFVVPAAAVPWLLPTAAHAQATEVVLQNVRLGSGLMVFEAPRVIVRGTRLSQADLTRLLDPASPEPLIDRVMKLEADEILVPELINVVESPQVKQRTVYRDVSFKSIAGGRVASVTSPSSTFEGSQAGEAVKGSMGRMALADLDVGGTVRAFTAKAAPGETLRRLHGAFSIDDVVIDDSKGIKTRVGRMTGSGLSAKPTRVGWLGTMEIFAAAEASKAKPKSDAARAALEATGDLFESFSMGDAEATDISIEARIPDDDMEFEGRIRRFAYAAPKDGRGGEFSAEGLDFGNKDGRVKYDRIAFGGLDMRPAIEAFKEIGTRPDQTPSVATLRNLMTMMSSVRLEGLDVDIPAQEPSPNLRAENAERIRVGLGRFEITAEKPVNGIPTDIKFAIRDLSSPIPPNPTNDGIATVAQLGYDRVDGSFGLSLAWDEAKQEIAIRELTVDGKDMGSASIRAMLGNVVRDVFDPDTAVAQVALMSATAKSVEIAVDNRGLFERFLAMQAKRQKRSVEDIRREYGTTAAIGIPVILGSSPGAKALAQSISKFIAKPGKLRITAKARGDAGFGIADFASNPSPAGVLEAIDITASAE</sequence>
<protein>
    <submittedName>
        <fullName evidence="1">Uncharacterized protein</fullName>
    </submittedName>
</protein>
<organism evidence="1 2">
    <name type="scientific">Enterovirga rhinocerotis</name>
    <dbReference type="NCBI Taxonomy" id="1339210"/>
    <lineage>
        <taxon>Bacteria</taxon>
        <taxon>Pseudomonadati</taxon>
        <taxon>Pseudomonadota</taxon>
        <taxon>Alphaproteobacteria</taxon>
        <taxon>Hyphomicrobiales</taxon>
        <taxon>Methylobacteriaceae</taxon>
        <taxon>Enterovirga</taxon>
    </lineage>
</organism>
<evidence type="ECO:0000313" key="1">
    <source>
        <dbReference type="EMBL" id="TDR93601.1"/>
    </source>
</evidence>
<reference evidence="1 2" key="1">
    <citation type="submission" date="2019-03" db="EMBL/GenBank/DDBJ databases">
        <title>Genomic Encyclopedia of Type Strains, Phase IV (KMG-IV): sequencing the most valuable type-strain genomes for metagenomic binning, comparative biology and taxonomic classification.</title>
        <authorList>
            <person name="Goeker M."/>
        </authorList>
    </citation>
    <scope>NUCLEOTIDE SEQUENCE [LARGE SCALE GENOMIC DNA]</scope>
    <source>
        <strain evidence="1 2">DSM 25903</strain>
    </source>
</reference>
<dbReference type="RefSeq" id="WP_166652331.1">
    <property type="nucleotide sequence ID" value="NZ_SNZR01000011.1"/>
</dbReference>
<dbReference type="AlphaFoldDB" id="A0A4R7C5V5"/>
<comment type="caution">
    <text evidence="1">The sequence shown here is derived from an EMBL/GenBank/DDBJ whole genome shotgun (WGS) entry which is preliminary data.</text>
</comment>
<dbReference type="EMBL" id="SNZR01000011">
    <property type="protein sequence ID" value="TDR93601.1"/>
    <property type="molecule type" value="Genomic_DNA"/>
</dbReference>
<evidence type="ECO:0000313" key="2">
    <source>
        <dbReference type="Proteomes" id="UP000295122"/>
    </source>
</evidence>
<name>A0A4R7C5V5_9HYPH</name>
<dbReference type="Proteomes" id="UP000295122">
    <property type="component" value="Unassembled WGS sequence"/>
</dbReference>
<proteinExistence type="predicted"/>
<accession>A0A4R7C5V5</accession>